<dbReference type="InterPro" id="IPR020845">
    <property type="entry name" value="AMP-binding_CS"/>
</dbReference>
<gene>
    <name evidence="1" type="ORF">RDB_LOCUS18954</name>
</gene>
<dbReference type="Proteomes" id="UP000663840">
    <property type="component" value="Unassembled WGS sequence"/>
</dbReference>
<dbReference type="InterPro" id="IPR042099">
    <property type="entry name" value="ANL_N_sf"/>
</dbReference>
<protein>
    <submittedName>
        <fullName evidence="1">Uncharacterized protein</fullName>
    </submittedName>
</protein>
<dbReference type="EMBL" id="CAJMWR010000351">
    <property type="protein sequence ID" value="CAE6370803.1"/>
    <property type="molecule type" value="Genomic_DNA"/>
</dbReference>
<name>A0A8H2WDB9_9AGAM</name>
<organism evidence="1 2">
    <name type="scientific">Rhizoctonia solani</name>
    <dbReference type="NCBI Taxonomy" id="456999"/>
    <lineage>
        <taxon>Eukaryota</taxon>
        <taxon>Fungi</taxon>
        <taxon>Dikarya</taxon>
        <taxon>Basidiomycota</taxon>
        <taxon>Agaricomycotina</taxon>
        <taxon>Agaricomycetes</taxon>
        <taxon>Cantharellales</taxon>
        <taxon>Ceratobasidiaceae</taxon>
        <taxon>Rhizoctonia</taxon>
    </lineage>
</organism>
<proteinExistence type="predicted"/>
<dbReference type="Gene3D" id="3.40.50.12780">
    <property type="entry name" value="N-terminal domain of ligase-like"/>
    <property type="match status" value="1"/>
</dbReference>
<dbReference type="PROSITE" id="PS00455">
    <property type="entry name" value="AMP_BINDING"/>
    <property type="match status" value="1"/>
</dbReference>
<sequence length="661" mass="73779">MGLHPTVLLSAAYPGPSDSDPLTDDELTLLLAIPRVADSTPNATLFRFPVGHIPSMGWIDVTCAEARSIIAHLAMVWRPRLTEILHQTEHSIPNRPVGPGTTICILVEPDFHSIFHLLAFWAIGCSVQFVSTADPNILDSQLTQSGCDLIIYSGFDDAWVIERKRRFDGPIIQLPEEEQAHRLAVSEKQREVGTSPAWPIPQRPSPALILQSTGTTGYPKLLRLSLYFHTIGHEYNCRMHLNCIFPDRTDKTPHSHPRLLLAPFYWQNFYRTLFVHLTTATPIAFAWFMNILEFSSSQLIDWAKTLDVGAIACDAGQVCQMPRTTLAEHAGFFRGLYSFTLSGAAIGSSLSKSLEELDIRITVCVSRRSQPPTISYKITFDQNIYGMSELGRLLICTEAPYTQLRPFPDMALPLVRPLTNFGSDGSRNVELWLRLANFAPLAHHQTHKGAPIKLEPFPGDGPHKGEYAFNLGDVFQELMVKSKSTSTHETVYIHAGRYSDQIRLSGTWVDDMNATSYETHLMSEINSGIGCANAHSWNVNAIQLFGTNMPCTALVVQIHNSTRISGKPYRGETPDEKFIQRLCESIEKVNHHLKLPPGQRIHVGKRTLIVDSDGRFVRGPGAERLAGLCASLSVTHKRSARRWASVCKFKPWLDGLDFSEP</sequence>
<comment type="caution">
    <text evidence="1">The sequence shown here is derived from an EMBL/GenBank/DDBJ whole genome shotgun (WGS) entry which is preliminary data.</text>
</comment>
<accession>A0A8H2WDB9</accession>
<reference evidence="1" key="1">
    <citation type="submission" date="2021-01" db="EMBL/GenBank/DDBJ databases">
        <authorList>
            <person name="Kaushik A."/>
        </authorList>
    </citation>
    <scope>NUCLEOTIDE SEQUENCE</scope>
    <source>
        <strain evidence="1">AG1-1A</strain>
    </source>
</reference>
<evidence type="ECO:0000313" key="2">
    <source>
        <dbReference type="Proteomes" id="UP000663840"/>
    </source>
</evidence>
<evidence type="ECO:0000313" key="1">
    <source>
        <dbReference type="EMBL" id="CAE6370803.1"/>
    </source>
</evidence>
<dbReference type="SUPFAM" id="SSF56801">
    <property type="entry name" value="Acetyl-CoA synthetase-like"/>
    <property type="match status" value="1"/>
</dbReference>
<dbReference type="AlphaFoldDB" id="A0A8H2WDB9"/>